<protein>
    <recommendedName>
        <fullName evidence="3">Phage related protein</fullName>
    </recommendedName>
</protein>
<gene>
    <name evidence="1" type="ORF">GCM10023260_10640</name>
</gene>
<evidence type="ECO:0008006" key="3">
    <source>
        <dbReference type="Google" id="ProtNLM"/>
    </source>
</evidence>
<organism evidence="1 2">
    <name type="scientific">Bartonella acomydis</name>
    <dbReference type="NCBI Taxonomy" id="686234"/>
    <lineage>
        <taxon>Bacteria</taxon>
        <taxon>Pseudomonadati</taxon>
        <taxon>Pseudomonadota</taxon>
        <taxon>Alphaproteobacteria</taxon>
        <taxon>Hyphomicrobiales</taxon>
        <taxon>Bartonellaceae</taxon>
        <taxon>Bartonella</taxon>
    </lineage>
</organism>
<evidence type="ECO:0000313" key="2">
    <source>
        <dbReference type="Proteomes" id="UP001501525"/>
    </source>
</evidence>
<sequence>MQTVYENDKIYNETKIFRGTKIYSKLYGNARFNKQIKVRLLHKNCEVYESNNVVKIVDTTE</sequence>
<reference evidence="2" key="1">
    <citation type="journal article" date="2019" name="Int. J. Syst. Evol. Microbiol.">
        <title>The Global Catalogue of Microorganisms (GCM) 10K type strain sequencing project: providing services to taxonomists for standard genome sequencing and annotation.</title>
        <authorList>
            <consortium name="The Broad Institute Genomics Platform"/>
            <consortium name="The Broad Institute Genome Sequencing Center for Infectious Disease"/>
            <person name="Wu L."/>
            <person name="Ma J."/>
        </authorList>
    </citation>
    <scope>NUCLEOTIDE SEQUENCE [LARGE SCALE GENOMIC DNA]</scope>
    <source>
        <strain evidence="2">JCM 17706</strain>
    </source>
</reference>
<evidence type="ECO:0000313" key="1">
    <source>
        <dbReference type="EMBL" id="GAA5099449.1"/>
    </source>
</evidence>
<dbReference type="Proteomes" id="UP001501525">
    <property type="component" value="Unassembled WGS sequence"/>
</dbReference>
<proteinExistence type="predicted"/>
<comment type="caution">
    <text evidence="1">The sequence shown here is derived from an EMBL/GenBank/DDBJ whole genome shotgun (WGS) entry which is preliminary data.</text>
</comment>
<accession>A0ABP9MQ60</accession>
<dbReference type="EMBL" id="BAABIY010000030">
    <property type="protein sequence ID" value="GAA5099449.1"/>
    <property type="molecule type" value="Genomic_DNA"/>
</dbReference>
<name>A0ABP9MQ60_9HYPH</name>
<keyword evidence="2" id="KW-1185">Reference proteome</keyword>